<dbReference type="AlphaFoldDB" id="A0AAU2AEP8"/>
<gene>
    <name evidence="2" type="ORF">OHA22_44040</name>
</gene>
<protein>
    <submittedName>
        <fullName evidence="2">Uncharacterized protein</fullName>
    </submittedName>
</protein>
<name>A0AAU2AEP8_9ACTN</name>
<evidence type="ECO:0000313" key="2">
    <source>
        <dbReference type="EMBL" id="WTT22016.1"/>
    </source>
</evidence>
<proteinExistence type="predicted"/>
<feature type="region of interest" description="Disordered" evidence="1">
    <location>
        <begin position="231"/>
        <end position="252"/>
    </location>
</feature>
<evidence type="ECO:0000256" key="1">
    <source>
        <dbReference type="SAM" id="MobiDB-lite"/>
    </source>
</evidence>
<accession>A0AAU2AEP8</accession>
<sequence length="252" mass="26236">MQAPTPDTTLGSFAAVLSGELPGAWTSTVHPDHGGTTDHDALTDQVWDMNDVADTLARRAVGHCAVLTRDDGTRLFVADRPGPGEGYLIAAMAPADAPAEAFRGVREPDGIVVAADPFSAAEEIHYDLLPQYDKALAQVRTNTARLTASSATEPDHVVMTWSGDTLVVARPDRDDIAGALTDHGFAPDAARDVFVLSGDDSARQAASVRAAGDRLSELGVGVVLRNPPARPALGTAAAAPPSPPVTAPHRSR</sequence>
<dbReference type="EMBL" id="CP108222">
    <property type="protein sequence ID" value="WTT22016.1"/>
    <property type="molecule type" value="Genomic_DNA"/>
</dbReference>
<reference evidence="2" key="1">
    <citation type="submission" date="2022-10" db="EMBL/GenBank/DDBJ databases">
        <title>The complete genomes of actinobacterial strains from the NBC collection.</title>
        <authorList>
            <person name="Joergensen T.S."/>
            <person name="Alvarez Arevalo M."/>
            <person name="Sterndorff E.B."/>
            <person name="Faurdal D."/>
            <person name="Vuksanovic O."/>
            <person name="Mourched A.-S."/>
            <person name="Charusanti P."/>
            <person name="Shaw S."/>
            <person name="Blin K."/>
            <person name="Weber T."/>
        </authorList>
    </citation>
    <scope>NUCLEOTIDE SEQUENCE</scope>
    <source>
        <strain evidence="2">NBC_00093</strain>
    </source>
</reference>
<organism evidence="2">
    <name type="scientific">Streptomyces sp. NBC_00093</name>
    <dbReference type="NCBI Taxonomy" id="2975649"/>
    <lineage>
        <taxon>Bacteria</taxon>
        <taxon>Bacillati</taxon>
        <taxon>Actinomycetota</taxon>
        <taxon>Actinomycetes</taxon>
        <taxon>Kitasatosporales</taxon>
        <taxon>Streptomycetaceae</taxon>
        <taxon>Streptomyces</taxon>
    </lineage>
</organism>